<comment type="caution">
    <text evidence="8">The sequence shown here is derived from an EMBL/GenBank/DDBJ whole genome shotgun (WGS) entry which is preliminary data.</text>
</comment>
<comment type="subunit">
    <text evidence="6">HflC and HflK may interact to form a multimeric complex.</text>
</comment>
<dbReference type="PANTHER" id="PTHR43327:SF2">
    <property type="entry name" value="MODULATOR OF FTSH PROTEASE HFLK"/>
    <property type="match status" value="1"/>
</dbReference>
<dbReference type="InterPro" id="IPR050710">
    <property type="entry name" value="Band7/mec-2_domain"/>
</dbReference>
<dbReference type="EMBL" id="ATBP01000518">
    <property type="protein sequence ID" value="ETR69962.1"/>
    <property type="molecule type" value="Genomic_DNA"/>
</dbReference>
<protein>
    <recommendedName>
        <fullName evidence="6">Protein HflK</fullName>
    </recommendedName>
</protein>
<dbReference type="Gene3D" id="3.30.479.30">
    <property type="entry name" value="Band 7 domain"/>
    <property type="match status" value="1"/>
</dbReference>
<dbReference type="CDD" id="cd03404">
    <property type="entry name" value="SPFH_HflK"/>
    <property type="match status" value="1"/>
</dbReference>
<dbReference type="AlphaFoldDB" id="A0A1V1P4Y9"/>
<evidence type="ECO:0000259" key="7">
    <source>
        <dbReference type="SMART" id="SM00244"/>
    </source>
</evidence>
<keyword evidence="3 6" id="KW-0812">Transmembrane</keyword>
<feature type="domain" description="Band 7" evidence="7">
    <location>
        <begin position="34"/>
        <end position="203"/>
    </location>
</feature>
<keyword evidence="5 6" id="KW-0472">Membrane</keyword>
<evidence type="ECO:0000256" key="1">
    <source>
        <dbReference type="ARBA" id="ARBA00004167"/>
    </source>
</evidence>
<keyword evidence="4 6" id="KW-1133">Transmembrane helix</keyword>
<keyword evidence="8" id="KW-0645">Protease</keyword>
<keyword evidence="8" id="KW-0378">Hydrolase</keyword>
<comment type="similarity">
    <text evidence="2 6">Belongs to the band 7/mec-2 family. HflK subfamily.</text>
</comment>
<dbReference type="SUPFAM" id="SSF117892">
    <property type="entry name" value="Band 7/SPFH domain"/>
    <property type="match status" value="1"/>
</dbReference>
<gene>
    <name evidence="8" type="ORF">OMM_03584</name>
</gene>
<dbReference type="Pfam" id="PF01145">
    <property type="entry name" value="Band_7"/>
    <property type="match status" value="1"/>
</dbReference>
<evidence type="ECO:0000256" key="2">
    <source>
        <dbReference type="ARBA" id="ARBA00006971"/>
    </source>
</evidence>
<evidence type="ECO:0000313" key="9">
    <source>
        <dbReference type="Proteomes" id="UP000189670"/>
    </source>
</evidence>
<dbReference type="InterPro" id="IPR036013">
    <property type="entry name" value="Band_7/SPFH_dom_sf"/>
</dbReference>
<feature type="transmembrane region" description="Helical" evidence="6">
    <location>
        <begin position="20"/>
        <end position="39"/>
    </location>
</feature>
<organism evidence="8 9">
    <name type="scientific">Candidatus Magnetoglobus multicellularis str. Araruama</name>
    <dbReference type="NCBI Taxonomy" id="890399"/>
    <lineage>
        <taxon>Bacteria</taxon>
        <taxon>Pseudomonadati</taxon>
        <taxon>Thermodesulfobacteriota</taxon>
        <taxon>Desulfobacteria</taxon>
        <taxon>Desulfobacterales</taxon>
        <taxon>Desulfobacteraceae</taxon>
        <taxon>Candidatus Magnetoglobus</taxon>
    </lineage>
</organism>
<dbReference type="GO" id="GO:0008233">
    <property type="term" value="F:peptidase activity"/>
    <property type="evidence" value="ECO:0007669"/>
    <property type="project" value="UniProtKB-KW"/>
</dbReference>
<sequence>MKKSIHDTLKQSIHKTIGIYKWVLFLAIALYFISGIYSVKSSEMAILQRFGKMIDDKIQPGIHYALPWPIDSVVHIPIRNVKRLVIDEFTGKKNAYSITGDNHLINLKCVIQYTVSDPAAYVFSSDNPESTLKSLASQALVHALARMTIDEALTRGKTQIASFVRQHLQKNLVKTQTGLFISFVELSSLEPPPYVKRYFSDVVESQMDKQKLIHEAESYRNKTLPDAKAEAAQILEKAGGYHRTTILEAQADTRRFEKILSSVDGNQTSAQLTLYREAMEQILTNVKNLHLVQLKSTHNAAARIRLNGSKKSIDTWQRR</sequence>
<evidence type="ECO:0000256" key="6">
    <source>
        <dbReference type="RuleBase" id="RU364113"/>
    </source>
</evidence>
<name>A0A1V1P4Y9_9BACT</name>
<accession>A0A1V1P4Y9</accession>
<dbReference type="InterPro" id="IPR001107">
    <property type="entry name" value="Band_7"/>
</dbReference>
<evidence type="ECO:0000256" key="3">
    <source>
        <dbReference type="ARBA" id="ARBA00022692"/>
    </source>
</evidence>
<evidence type="ECO:0000256" key="4">
    <source>
        <dbReference type="ARBA" id="ARBA00022989"/>
    </source>
</evidence>
<dbReference type="NCBIfam" id="TIGR01933">
    <property type="entry name" value="hflK"/>
    <property type="match status" value="1"/>
</dbReference>
<dbReference type="Proteomes" id="UP000189670">
    <property type="component" value="Unassembled WGS sequence"/>
</dbReference>
<reference evidence="9" key="1">
    <citation type="submission" date="2012-11" db="EMBL/GenBank/DDBJ databases">
        <authorList>
            <person name="Lucero-Rivera Y.E."/>
            <person name="Tovar-Ramirez D."/>
        </authorList>
    </citation>
    <scope>NUCLEOTIDE SEQUENCE [LARGE SCALE GENOMIC DNA]</scope>
    <source>
        <strain evidence="9">Araruama</strain>
    </source>
</reference>
<dbReference type="PANTHER" id="PTHR43327">
    <property type="entry name" value="STOMATIN-LIKE PROTEIN 2, MITOCHONDRIAL"/>
    <property type="match status" value="1"/>
</dbReference>
<dbReference type="GO" id="GO:0006508">
    <property type="term" value="P:proteolysis"/>
    <property type="evidence" value="ECO:0007669"/>
    <property type="project" value="UniProtKB-KW"/>
</dbReference>
<evidence type="ECO:0000256" key="5">
    <source>
        <dbReference type="ARBA" id="ARBA00023136"/>
    </source>
</evidence>
<comment type="subcellular location">
    <subcellularLocation>
        <location evidence="1">Membrane</location>
        <topology evidence="1">Single-pass membrane protein</topology>
    </subcellularLocation>
</comment>
<dbReference type="SMART" id="SM00244">
    <property type="entry name" value="PHB"/>
    <property type="match status" value="1"/>
</dbReference>
<proteinExistence type="inferred from homology"/>
<dbReference type="InterPro" id="IPR010201">
    <property type="entry name" value="HflK"/>
</dbReference>
<evidence type="ECO:0000313" key="8">
    <source>
        <dbReference type="EMBL" id="ETR69962.1"/>
    </source>
</evidence>
<comment type="function">
    <text evidence="6">HflC and HflK could encode or regulate a protease.</text>
</comment>
<dbReference type="GO" id="GO:0016020">
    <property type="term" value="C:membrane"/>
    <property type="evidence" value="ECO:0007669"/>
    <property type="project" value="UniProtKB-SubCell"/>
</dbReference>